<feature type="compositionally biased region" description="Basic residues" evidence="1">
    <location>
        <begin position="265"/>
        <end position="274"/>
    </location>
</feature>
<organism evidence="3 4">
    <name type="scientific">Colocasia esculenta</name>
    <name type="common">Wild taro</name>
    <name type="synonym">Arum esculentum</name>
    <dbReference type="NCBI Taxonomy" id="4460"/>
    <lineage>
        <taxon>Eukaryota</taxon>
        <taxon>Viridiplantae</taxon>
        <taxon>Streptophyta</taxon>
        <taxon>Embryophyta</taxon>
        <taxon>Tracheophyta</taxon>
        <taxon>Spermatophyta</taxon>
        <taxon>Magnoliopsida</taxon>
        <taxon>Liliopsida</taxon>
        <taxon>Araceae</taxon>
        <taxon>Aroideae</taxon>
        <taxon>Colocasieae</taxon>
        <taxon>Colocasia</taxon>
    </lineage>
</organism>
<proteinExistence type="predicted"/>
<dbReference type="AlphaFoldDB" id="A0A843X4P8"/>
<accession>A0A843X4P8</accession>
<keyword evidence="2" id="KW-0472">Membrane</keyword>
<evidence type="ECO:0000313" key="4">
    <source>
        <dbReference type="Proteomes" id="UP000652761"/>
    </source>
</evidence>
<name>A0A843X4P8_COLES</name>
<feature type="compositionally biased region" description="Low complexity" evidence="1">
    <location>
        <begin position="231"/>
        <end position="246"/>
    </location>
</feature>
<dbReference type="Proteomes" id="UP000652761">
    <property type="component" value="Unassembled WGS sequence"/>
</dbReference>
<feature type="transmembrane region" description="Helical" evidence="2">
    <location>
        <begin position="100"/>
        <end position="122"/>
    </location>
</feature>
<evidence type="ECO:0000313" key="3">
    <source>
        <dbReference type="EMBL" id="MQM10980.1"/>
    </source>
</evidence>
<keyword evidence="2" id="KW-0812">Transmembrane</keyword>
<feature type="region of interest" description="Disordered" evidence="1">
    <location>
        <begin position="227"/>
        <end position="328"/>
    </location>
</feature>
<dbReference type="EMBL" id="NMUH01004835">
    <property type="protein sequence ID" value="MQM10980.1"/>
    <property type="molecule type" value="Genomic_DNA"/>
</dbReference>
<reference evidence="3" key="1">
    <citation type="submission" date="2017-07" db="EMBL/GenBank/DDBJ databases">
        <title>Taro Niue Genome Assembly and Annotation.</title>
        <authorList>
            <person name="Atibalentja N."/>
            <person name="Keating K."/>
            <person name="Fields C.J."/>
        </authorList>
    </citation>
    <scope>NUCLEOTIDE SEQUENCE</scope>
    <source>
        <strain evidence="3">Niue_2</strain>
        <tissue evidence="3">Leaf</tissue>
    </source>
</reference>
<evidence type="ECO:0000256" key="2">
    <source>
        <dbReference type="SAM" id="Phobius"/>
    </source>
</evidence>
<keyword evidence="2" id="KW-1133">Transmembrane helix</keyword>
<protein>
    <submittedName>
        <fullName evidence="3">Uncharacterized protein</fullName>
    </submittedName>
</protein>
<evidence type="ECO:0000256" key="1">
    <source>
        <dbReference type="SAM" id="MobiDB-lite"/>
    </source>
</evidence>
<gene>
    <name evidence="3" type="ORF">Taro_043881</name>
</gene>
<keyword evidence="4" id="KW-1185">Reference proteome</keyword>
<sequence length="328" mass="36299">MYVDPDLEGDLMWWQCRQPPCLLHSGVILFVDQQIRKECILWSETLGKTPFVCLGHLSSRRFASLSGLASSPYERFQGPYPSEILSFFCGDPHLFNTRRAMYLVFFNVGFVFLEAKIAWLVVPHFRQYAEFVPYRNGSHIPLWHHHGFTVVQADPELANADIGSTADITPKKYGDSTTGGKAPNLVGVVRGRDERGEETAVSLLHSRLEKGTAAVLSSQLSYCDWDRGRRPSSYSSRQQQQPQQSGLAAAVKREGGSGGGQGGQWRRRGRRRWPRGPAAAAGKGGIPCAEERQRQRAGEIPCIEGSSSSSSPTSGNQGEMTRDRSELA</sequence>
<comment type="caution">
    <text evidence="3">The sequence shown here is derived from an EMBL/GenBank/DDBJ whole genome shotgun (WGS) entry which is preliminary data.</text>
</comment>